<keyword evidence="5 6" id="KW-0472">Membrane</keyword>
<dbReference type="Pfam" id="PF05154">
    <property type="entry name" value="TM2"/>
    <property type="match status" value="1"/>
</dbReference>
<reference evidence="8" key="1">
    <citation type="journal article" date="2020" name="Stud. Mycol.">
        <title>101 Dothideomycetes genomes: a test case for predicting lifestyles and emergence of pathogens.</title>
        <authorList>
            <person name="Haridas S."/>
            <person name="Albert R."/>
            <person name="Binder M."/>
            <person name="Bloem J."/>
            <person name="Labutti K."/>
            <person name="Salamov A."/>
            <person name="Andreopoulos B."/>
            <person name="Baker S."/>
            <person name="Barry K."/>
            <person name="Bills G."/>
            <person name="Bluhm B."/>
            <person name="Cannon C."/>
            <person name="Castanera R."/>
            <person name="Culley D."/>
            <person name="Daum C."/>
            <person name="Ezra D."/>
            <person name="Gonzalez J."/>
            <person name="Henrissat B."/>
            <person name="Kuo A."/>
            <person name="Liang C."/>
            <person name="Lipzen A."/>
            <person name="Lutzoni F."/>
            <person name="Magnuson J."/>
            <person name="Mondo S."/>
            <person name="Nolan M."/>
            <person name="Ohm R."/>
            <person name="Pangilinan J."/>
            <person name="Park H.-J."/>
            <person name="Ramirez L."/>
            <person name="Alfaro M."/>
            <person name="Sun H."/>
            <person name="Tritt A."/>
            <person name="Yoshinaga Y."/>
            <person name="Zwiers L.-H."/>
            <person name="Turgeon B."/>
            <person name="Goodwin S."/>
            <person name="Spatafora J."/>
            <person name="Crous P."/>
            <person name="Grigoriev I."/>
        </authorList>
    </citation>
    <scope>NUCLEOTIDE SEQUENCE</scope>
    <source>
        <strain evidence="8">CBS 107.79</strain>
    </source>
</reference>
<dbReference type="PANTHER" id="PTHR21016:SF25">
    <property type="entry name" value="TM2 DOMAIN-CONTAINING PROTEIN DDB_G0277895-RELATED"/>
    <property type="match status" value="1"/>
</dbReference>
<sequence length="149" mass="16402">MSPHPTQSLAQTLGALWCSVPRYRTVLVFQLALVTLILTFAFFTPTPDAEPQGAELAKRHGGSGFGGFSIRPQDERCFKQEKVATLLSVYLGVFGADHWYARHWVLATFKLLTLGGLGVWWFIDVAFWVVGGFYGTPGCAGGCGREWLC</sequence>
<dbReference type="AlphaFoldDB" id="A0A6A5UNW7"/>
<evidence type="ECO:0000256" key="4">
    <source>
        <dbReference type="ARBA" id="ARBA00022989"/>
    </source>
</evidence>
<feature type="transmembrane region" description="Helical" evidence="6">
    <location>
        <begin position="23"/>
        <end position="43"/>
    </location>
</feature>
<organism evidence="8 9">
    <name type="scientific">Bimuria novae-zelandiae CBS 107.79</name>
    <dbReference type="NCBI Taxonomy" id="1447943"/>
    <lineage>
        <taxon>Eukaryota</taxon>
        <taxon>Fungi</taxon>
        <taxon>Dikarya</taxon>
        <taxon>Ascomycota</taxon>
        <taxon>Pezizomycotina</taxon>
        <taxon>Dothideomycetes</taxon>
        <taxon>Pleosporomycetidae</taxon>
        <taxon>Pleosporales</taxon>
        <taxon>Massarineae</taxon>
        <taxon>Didymosphaeriaceae</taxon>
        <taxon>Bimuria</taxon>
    </lineage>
</organism>
<dbReference type="PANTHER" id="PTHR21016">
    <property type="entry name" value="BETA-AMYLOID BINDING PROTEIN-RELATED"/>
    <property type="match status" value="1"/>
</dbReference>
<gene>
    <name evidence="8" type="ORF">BU23DRAFT_544986</name>
</gene>
<keyword evidence="3 6" id="KW-0812">Transmembrane</keyword>
<keyword evidence="9" id="KW-1185">Reference proteome</keyword>
<evidence type="ECO:0000256" key="2">
    <source>
        <dbReference type="ARBA" id="ARBA00008284"/>
    </source>
</evidence>
<evidence type="ECO:0000256" key="1">
    <source>
        <dbReference type="ARBA" id="ARBA00004141"/>
    </source>
</evidence>
<dbReference type="InterPro" id="IPR050932">
    <property type="entry name" value="TM2D1-3-like"/>
</dbReference>
<comment type="similarity">
    <text evidence="2">Belongs to the TM2 family.</text>
</comment>
<dbReference type="Proteomes" id="UP000800036">
    <property type="component" value="Unassembled WGS sequence"/>
</dbReference>
<accession>A0A6A5UNW7</accession>
<feature type="transmembrane region" description="Helical" evidence="6">
    <location>
        <begin position="104"/>
        <end position="123"/>
    </location>
</feature>
<feature type="domain" description="TM2" evidence="7">
    <location>
        <begin position="81"/>
        <end position="125"/>
    </location>
</feature>
<dbReference type="GO" id="GO:0016020">
    <property type="term" value="C:membrane"/>
    <property type="evidence" value="ECO:0007669"/>
    <property type="project" value="UniProtKB-SubCell"/>
</dbReference>
<evidence type="ECO:0000259" key="7">
    <source>
        <dbReference type="Pfam" id="PF05154"/>
    </source>
</evidence>
<evidence type="ECO:0000256" key="6">
    <source>
        <dbReference type="SAM" id="Phobius"/>
    </source>
</evidence>
<evidence type="ECO:0000256" key="3">
    <source>
        <dbReference type="ARBA" id="ARBA00022692"/>
    </source>
</evidence>
<dbReference type="InterPro" id="IPR007829">
    <property type="entry name" value="TM2"/>
</dbReference>
<comment type="subcellular location">
    <subcellularLocation>
        <location evidence="1">Membrane</location>
        <topology evidence="1">Multi-pass membrane protein</topology>
    </subcellularLocation>
</comment>
<evidence type="ECO:0000313" key="8">
    <source>
        <dbReference type="EMBL" id="KAF1966080.1"/>
    </source>
</evidence>
<protein>
    <recommendedName>
        <fullName evidence="7">TM2 domain-containing protein</fullName>
    </recommendedName>
</protein>
<dbReference type="EMBL" id="ML976751">
    <property type="protein sequence ID" value="KAF1966080.1"/>
    <property type="molecule type" value="Genomic_DNA"/>
</dbReference>
<proteinExistence type="inferred from homology"/>
<evidence type="ECO:0000313" key="9">
    <source>
        <dbReference type="Proteomes" id="UP000800036"/>
    </source>
</evidence>
<name>A0A6A5UNW7_9PLEO</name>
<dbReference type="OrthoDB" id="3688870at2759"/>
<evidence type="ECO:0000256" key="5">
    <source>
        <dbReference type="ARBA" id="ARBA00023136"/>
    </source>
</evidence>
<keyword evidence="4 6" id="KW-1133">Transmembrane helix</keyword>